<dbReference type="Pfam" id="PF06991">
    <property type="entry name" value="MFAP1"/>
    <property type="match status" value="1"/>
</dbReference>
<feature type="domain" description="Micro-fibrillar-associated protein 1 C-terminal" evidence="1">
    <location>
        <begin position="4"/>
        <end position="91"/>
    </location>
</feature>
<keyword evidence="3" id="KW-1185">Reference proteome</keyword>
<evidence type="ECO:0000259" key="1">
    <source>
        <dbReference type="Pfam" id="PF06991"/>
    </source>
</evidence>
<name>A0AAV9XTM0_9CRYT</name>
<accession>A0AAV9XTM0</accession>
<organism evidence="2 3">
    <name type="scientific">Cryptosporidium xiaoi</name>
    <dbReference type="NCBI Taxonomy" id="659607"/>
    <lineage>
        <taxon>Eukaryota</taxon>
        <taxon>Sar</taxon>
        <taxon>Alveolata</taxon>
        <taxon>Apicomplexa</taxon>
        <taxon>Conoidasida</taxon>
        <taxon>Coccidia</taxon>
        <taxon>Eucoccidiorida</taxon>
        <taxon>Eimeriorina</taxon>
        <taxon>Cryptosporidiidae</taxon>
        <taxon>Cryptosporidium</taxon>
    </lineage>
</organism>
<gene>
    <name evidence="2" type="ORF">RS030_7977</name>
</gene>
<protein>
    <recommendedName>
        <fullName evidence="1">Micro-fibrillar-associated protein 1 C-terminal domain-containing protein</fullName>
    </recommendedName>
</protein>
<evidence type="ECO:0000313" key="2">
    <source>
        <dbReference type="EMBL" id="KAK6588041.1"/>
    </source>
</evidence>
<dbReference type="AlphaFoldDB" id="A0AAV9XTM0"/>
<proteinExistence type="predicted"/>
<sequence length="100" mass="12305">MDWNPKFIPKRNRNTIIEEERRREDLNERIARDKRIKHDVCALNRSELDSIIQNEKNKQNKDEIVENNDSDKTSEYIKWKLRELKRLKREYLDHLNTGKK</sequence>
<reference evidence="2 3" key="1">
    <citation type="submission" date="2023-10" db="EMBL/GenBank/DDBJ databases">
        <title>Comparative genomics analysis reveals potential genetic determinants of host preference in Cryptosporidium xiaoi.</title>
        <authorList>
            <person name="Xiao L."/>
            <person name="Li J."/>
        </authorList>
    </citation>
    <scope>NUCLEOTIDE SEQUENCE [LARGE SCALE GENOMIC DNA]</scope>
    <source>
        <strain evidence="2 3">52996</strain>
    </source>
</reference>
<dbReference type="EMBL" id="JAWDEY010000035">
    <property type="protein sequence ID" value="KAK6588041.1"/>
    <property type="molecule type" value="Genomic_DNA"/>
</dbReference>
<dbReference type="InterPro" id="IPR009730">
    <property type="entry name" value="MFAP1_C"/>
</dbReference>
<dbReference type="Proteomes" id="UP001311799">
    <property type="component" value="Unassembled WGS sequence"/>
</dbReference>
<evidence type="ECO:0000313" key="3">
    <source>
        <dbReference type="Proteomes" id="UP001311799"/>
    </source>
</evidence>
<comment type="caution">
    <text evidence="2">The sequence shown here is derived from an EMBL/GenBank/DDBJ whole genome shotgun (WGS) entry which is preliminary data.</text>
</comment>